<dbReference type="InterPro" id="IPR036388">
    <property type="entry name" value="WH-like_DNA-bd_sf"/>
</dbReference>
<dbReference type="EMBL" id="QKUF01000028">
    <property type="protein sequence ID" value="PZW22959.1"/>
    <property type="molecule type" value="Genomic_DNA"/>
</dbReference>
<dbReference type="InterPro" id="IPR032791">
    <property type="entry name" value="YhfZ_C"/>
</dbReference>
<name>A0A326UCE8_THEHA</name>
<dbReference type="RefSeq" id="WP_111325454.1">
    <property type="nucleotide sequence ID" value="NZ_BIFX01000001.1"/>
</dbReference>
<proteinExistence type="predicted"/>
<evidence type="ECO:0000313" key="3">
    <source>
        <dbReference type="EMBL" id="PZW22959.1"/>
    </source>
</evidence>
<dbReference type="Gene3D" id="1.10.10.10">
    <property type="entry name" value="Winged helix-like DNA-binding domain superfamily/Winged helix DNA-binding domain"/>
    <property type="match status" value="1"/>
</dbReference>
<dbReference type="AlphaFoldDB" id="A0A326UCE8"/>
<feature type="domain" description="YhfZ helix-turn-helix" evidence="1">
    <location>
        <begin position="28"/>
        <end position="74"/>
    </location>
</feature>
<evidence type="ECO:0000313" key="4">
    <source>
        <dbReference type="Proteomes" id="UP000248806"/>
    </source>
</evidence>
<protein>
    <submittedName>
        <fullName evidence="3">Helix-turn-helix protein</fullName>
    </submittedName>
</protein>
<comment type="caution">
    <text evidence="3">The sequence shown here is derived from an EMBL/GenBank/DDBJ whole genome shotgun (WGS) entry which is preliminary data.</text>
</comment>
<gene>
    <name evidence="3" type="ORF">EI42_05171</name>
</gene>
<organism evidence="3 4">
    <name type="scientific">Thermosporothrix hazakensis</name>
    <dbReference type="NCBI Taxonomy" id="644383"/>
    <lineage>
        <taxon>Bacteria</taxon>
        <taxon>Bacillati</taxon>
        <taxon>Chloroflexota</taxon>
        <taxon>Ktedonobacteria</taxon>
        <taxon>Ktedonobacterales</taxon>
        <taxon>Thermosporotrichaceae</taxon>
        <taxon>Thermosporothrix</taxon>
    </lineage>
</organism>
<evidence type="ECO:0000259" key="2">
    <source>
        <dbReference type="Pfam" id="PF14503"/>
    </source>
</evidence>
<dbReference type="SUPFAM" id="SSF53850">
    <property type="entry name" value="Periplasmic binding protein-like II"/>
    <property type="match status" value="1"/>
</dbReference>
<evidence type="ECO:0000259" key="1">
    <source>
        <dbReference type="Pfam" id="PF14502"/>
    </source>
</evidence>
<dbReference type="Gene3D" id="3.40.190.10">
    <property type="entry name" value="Periplasmic binding protein-like II"/>
    <property type="match status" value="2"/>
</dbReference>
<dbReference type="Pfam" id="PF14503">
    <property type="entry name" value="YhfZ_C"/>
    <property type="match status" value="1"/>
</dbReference>
<dbReference type="NCBIfam" id="NF041241">
    <property type="entry name" value="YhfZ_full"/>
    <property type="match status" value="1"/>
</dbReference>
<accession>A0A326UCE8</accession>
<dbReference type="SUPFAM" id="SSF46785">
    <property type="entry name" value="Winged helix' DNA-binding domain"/>
    <property type="match status" value="1"/>
</dbReference>
<dbReference type="Proteomes" id="UP000248806">
    <property type="component" value="Unassembled WGS sequence"/>
</dbReference>
<reference evidence="3 4" key="1">
    <citation type="submission" date="2018-06" db="EMBL/GenBank/DDBJ databases">
        <title>Genomic Encyclopedia of Archaeal and Bacterial Type Strains, Phase II (KMG-II): from individual species to whole genera.</title>
        <authorList>
            <person name="Goeker M."/>
        </authorList>
    </citation>
    <scope>NUCLEOTIDE SEQUENCE [LARGE SCALE GENOMIC DNA]</scope>
    <source>
        <strain evidence="3 4">ATCC BAA-1881</strain>
    </source>
</reference>
<dbReference type="Pfam" id="PF14502">
    <property type="entry name" value="HTH_41"/>
    <property type="match status" value="1"/>
</dbReference>
<feature type="domain" description="Uncharacterised protein YhfZ C-terminal" evidence="2">
    <location>
        <begin position="79"/>
        <end position="308"/>
    </location>
</feature>
<keyword evidence="4" id="KW-1185">Reference proteome</keyword>
<dbReference type="InterPro" id="IPR041444">
    <property type="entry name" value="HTH_41"/>
</dbReference>
<sequence>MSALETDGFLSQTGKTTLAIARLLLAYNQGDRIPRVMDLARELKVGNGTVQEALNCLTRTGAIRIEARGSRGTSITEIDYQQLWRYAGNDWIVGSMPLPYTLRYEGLATALHAQMEETGLPFNMTYQRGALTRGEMVRKGHYHYAVMSLLAAEHFIKQNPDVSIITQLPVHTYLMEHILVSAVPRDQIRRIGVEPVSLDELLLTEEELRIHPEWKTVAINRLQVLDVLQEGLCDALIWNRDGLPSVLPAGIEIFPLEGDSKKRDSATQAAIVALKDAPVRKVLMSIFSPEKITAIQQEVYQRQRLPLY</sequence>
<dbReference type="OrthoDB" id="147067at2"/>
<dbReference type="InterPro" id="IPR036390">
    <property type="entry name" value="WH_DNA-bd_sf"/>
</dbReference>